<sequence length="305" mass="33689">MNRLQHILMMIMMVVACLGCSGKKEPLTFQLEGTPVRLVPPPGYKPAPALGGLQHVSKRSAIVALELPTPFEDAASEIVVDTLARQGIRLLEREDIKLQHDTGVLYKIQRLVNGSNVEQWMLLLPYGQSTISVAGTYMKTDEKELAAAIKNALLSVQLDGQVKHAALPFSVHVKGMRAAKVLPGPSVVFTTKGDWNNASLQSLSFFAGSSDRMPGWGAEETARSQFREMCPTCTLTETSISHVSIDSLRGVELWGYTPARKLKYEMVLLDTSKFFVMIGTADSLQSEMLAQYREASRTFSRRRKS</sequence>
<evidence type="ECO:0000313" key="1">
    <source>
        <dbReference type="EMBL" id="MBL0745597.1"/>
    </source>
</evidence>
<accession>A0ABS1L3S9</accession>
<reference evidence="1 2" key="1">
    <citation type="submission" date="2021-01" db="EMBL/GenBank/DDBJ databases">
        <title>Chryseolinea sp. Jin1 Genome sequencing and assembly.</title>
        <authorList>
            <person name="Kim I."/>
        </authorList>
    </citation>
    <scope>NUCLEOTIDE SEQUENCE [LARGE SCALE GENOMIC DNA]</scope>
    <source>
        <strain evidence="1 2">Jin1</strain>
    </source>
</reference>
<dbReference type="PROSITE" id="PS51257">
    <property type="entry name" value="PROKAR_LIPOPROTEIN"/>
    <property type="match status" value="1"/>
</dbReference>
<protein>
    <submittedName>
        <fullName evidence="1">Uncharacterized protein</fullName>
    </submittedName>
</protein>
<evidence type="ECO:0000313" key="2">
    <source>
        <dbReference type="Proteomes" id="UP000613030"/>
    </source>
</evidence>
<keyword evidence="2" id="KW-1185">Reference proteome</keyword>
<proteinExistence type="predicted"/>
<dbReference type="RefSeq" id="WP_202016102.1">
    <property type="nucleotide sequence ID" value="NZ_JAERRB010000017.1"/>
</dbReference>
<gene>
    <name evidence="1" type="ORF">JI741_30475</name>
</gene>
<dbReference type="EMBL" id="JAERRB010000017">
    <property type="protein sequence ID" value="MBL0745597.1"/>
    <property type="molecule type" value="Genomic_DNA"/>
</dbReference>
<name>A0ABS1L3S9_9BACT</name>
<organism evidence="1 2">
    <name type="scientific">Chryseolinea lacunae</name>
    <dbReference type="NCBI Taxonomy" id="2801331"/>
    <lineage>
        <taxon>Bacteria</taxon>
        <taxon>Pseudomonadati</taxon>
        <taxon>Bacteroidota</taxon>
        <taxon>Cytophagia</taxon>
        <taxon>Cytophagales</taxon>
        <taxon>Fulvivirgaceae</taxon>
        <taxon>Chryseolinea</taxon>
    </lineage>
</organism>
<dbReference type="Proteomes" id="UP000613030">
    <property type="component" value="Unassembled WGS sequence"/>
</dbReference>
<comment type="caution">
    <text evidence="1">The sequence shown here is derived from an EMBL/GenBank/DDBJ whole genome shotgun (WGS) entry which is preliminary data.</text>
</comment>